<dbReference type="OrthoDB" id="7634906at2759"/>
<gene>
    <name evidence="2" type="ORF">RF55_15103</name>
</gene>
<dbReference type="PANTHER" id="PTHR47510:SF3">
    <property type="entry name" value="ENDO_EXONUCLEASE_PHOSPHATASE DOMAIN-CONTAINING PROTEIN"/>
    <property type="match status" value="1"/>
</dbReference>
<dbReference type="AlphaFoldDB" id="A0A0J7K6P3"/>
<dbReference type="Gene3D" id="3.60.10.10">
    <property type="entry name" value="Endonuclease/exonuclease/phosphatase"/>
    <property type="match status" value="1"/>
</dbReference>
<dbReference type="Pfam" id="PF03372">
    <property type="entry name" value="Exo_endo_phos"/>
    <property type="match status" value="1"/>
</dbReference>
<accession>A0A0J7K6P3</accession>
<dbReference type="Proteomes" id="UP000036403">
    <property type="component" value="Unassembled WGS sequence"/>
</dbReference>
<feature type="domain" description="Endonuclease/exonuclease/phosphatase" evidence="1">
    <location>
        <begin position="6"/>
        <end position="185"/>
    </location>
</feature>
<evidence type="ECO:0000313" key="3">
    <source>
        <dbReference type="Proteomes" id="UP000036403"/>
    </source>
</evidence>
<sequence length="438" mass="50606">MKLRSPAIVALSETRVDDSIEEFEINIKDYSCVRCDAENRFTGGVVVYIRNDIKYETVMVKKIIGNCWCVVIKINVKWYRGTIAVLYHSPSASDGAFIKLIEDIIEEMVIKEECIVLGDFNVDLSLDTFYSNRLRNNMLCLGMKQYVNQPTRVTIDSSTLIDLVFASLNLSECVDVIESPKITDHAWIRIKFKIDKERKNCYKEFRGRSYKKMNIENFVIEMQQSMNECGEVDISERASSFVKHIVEALDIVAPDRIFRIPKAWDGKVWFTEGIKRAATARDRAYGKAIFTGLHQDWLQYKIERNIVTNLIKYKKKQYYENMIDNNKSDSKSMWKVLKEVVKGETVDMNITDRVDFEGININDEINIADKFNEYYIKSIDNIINSMKQIDVYSSDREGAYAIENKGVFDYFDPIDTCGLEKIVMNLPAKKGTEEGISV</sequence>
<dbReference type="SUPFAM" id="SSF56219">
    <property type="entry name" value="DNase I-like"/>
    <property type="match status" value="1"/>
</dbReference>
<dbReference type="GO" id="GO:0003824">
    <property type="term" value="F:catalytic activity"/>
    <property type="evidence" value="ECO:0007669"/>
    <property type="project" value="InterPro"/>
</dbReference>
<dbReference type="InterPro" id="IPR036691">
    <property type="entry name" value="Endo/exonu/phosph_ase_sf"/>
</dbReference>
<name>A0A0J7K6P3_LASNI</name>
<dbReference type="InterPro" id="IPR005135">
    <property type="entry name" value="Endo/exonuclease/phosphatase"/>
</dbReference>
<organism evidence="2 3">
    <name type="scientific">Lasius niger</name>
    <name type="common">Black garden ant</name>
    <dbReference type="NCBI Taxonomy" id="67767"/>
    <lineage>
        <taxon>Eukaryota</taxon>
        <taxon>Metazoa</taxon>
        <taxon>Ecdysozoa</taxon>
        <taxon>Arthropoda</taxon>
        <taxon>Hexapoda</taxon>
        <taxon>Insecta</taxon>
        <taxon>Pterygota</taxon>
        <taxon>Neoptera</taxon>
        <taxon>Endopterygota</taxon>
        <taxon>Hymenoptera</taxon>
        <taxon>Apocrita</taxon>
        <taxon>Aculeata</taxon>
        <taxon>Formicoidea</taxon>
        <taxon>Formicidae</taxon>
        <taxon>Formicinae</taxon>
        <taxon>Lasius</taxon>
        <taxon>Lasius</taxon>
    </lineage>
</organism>
<comment type="caution">
    <text evidence="2">The sequence shown here is derived from an EMBL/GenBank/DDBJ whole genome shotgun (WGS) entry which is preliminary data.</text>
</comment>
<keyword evidence="3" id="KW-1185">Reference proteome</keyword>
<protein>
    <recommendedName>
        <fullName evidence="1">Endonuclease/exonuclease/phosphatase domain-containing protein</fullName>
    </recommendedName>
</protein>
<evidence type="ECO:0000259" key="1">
    <source>
        <dbReference type="Pfam" id="PF03372"/>
    </source>
</evidence>
<evidence type="ECO:0000313" key="2">
    <source>
        <dbReference type="EMBL" id="KMQ86032.1"/>
    </source>
</evidence>
<dbReference type="PANTHER" id="PTHR47510">
    <property type="entry name" value="REVERSE TRANSCRIPTASE DOMAIN-CONTAINING PROTEIN"/>
    <property type="match status" value="1"/>
</dbReference>
<reference evidence="2 3" key="1">
    <citation type="submission" date="2015-04" db="EMBL/GenBank/DDBJ databases">
        <title>Lasius niger genome sequencing.</title>
        <authorList>
            <person name="Konorov E.A."/>
            <person name="Nikitin M.A."/>
            <person name="Kirill M.V."/>
            <person name="Chang P."/>
        </authorList>
    </citation>
    <scope>NUCLEOTIDE SEQUENCE [LARGE SCALE GENOMIC DNA]</scope>
    <source>
        <tissue evidence="2">Whole</tissue>
    </source>
</reference>
<proteinExistence type="predicted"/>
<dbReference type="PaxDb" id="67767-A0A0J7K6P3"/>
<dbReference type="EMBL" id="LBMM01012715">
    <property type="protein sequence ID" value="KMQ86032.1"/>
    <property type="molecule type" value="Genomic_DNA"/>
</dbReference>